<dbReference type="SUPFAM" id="SSF52788">
    <property type="entry name" value="Phosphotyrosine protein phosphatases I"/>
    <property type="match status" value="1"/>
</dbReference>
<keyword evidence="5" id="KW-1185">Reference proteome</keyword>
<keyword evidence="1" id="KW-0059">Arsenical resistance</keyword>
<reference evidence="4 5" key="1">
    <citation type="submission" date="2019-02" db="EMBL/GenBank/DDBJ databases">
        <title>Draft genome sequences of novel Actinobacteria.</title>
        <authorList>
            <person name="Sahin N."/>
            <person name="Ay H."/>
            <person name="Saygin H."/>
        </authorList>
    </citation>
    <scope>NUCLEOTIDE SEQUENCE [LARGE SCALE GENOMIC DNA]</scope>
    <source>
        <strain evidence="4 5">8K307</strain>
    </source>
</reference>
<dbReference type="SMART" id="SM00226">
    <property type="entry name" value="LMWPc"/>
    <property type="match status" value="1"/>
</dbReference>
<dbReference type="InterPro" id="IPR048716">
    <property type="entry name" value="Phosphatase-like_N"/>
</dbReference>
<sequence>MSMPSSPEPVPESPVTGPRDPALEIEHGLAMRAAAERLGKEFTGIGAETIESFLETSYEHFAAGARIPTFLPLMAERFSRQRLRALARVEGARDRPTVLFLCPDNAGRSLLALGLFEELAGDGAVAWSGGADPATDVDAGVATAMGERGIDLADEFPKPWTDEIVEAADVVVTMGGVTAPELPGRQYEHWDLPDPGGQDLDTVRAIRDESEQRVRDLLARLGVGVKA</sequence>
<organism evidence="4 5">
    <name type="scientific">Jiangella aurantiaca</name>
    <dbReference type="NCBI Taxonomy" id="2530373"/>
    <lineage>
        <taxon>Bacteria</taxon>
        <taxon>Bacillati</taxon>
        <taxon>Actinomycetota</taxon>
        <taxon>Actinomycetes</taxon>
        <taxon>Jiangellales</taxon>
        <taxon>Jiangellaceae</taxon>
        <taxon>Jiangella</taxon>
    </lineage>
</organism>
<evidence type="ECO:0000256" key="2">
    <source>
        <dbReference type="SAM" id="MobiDB-lite"/>
    </source>
</evidence>
<dbReference type="Proteomes" id="UP000295217">
    <property type="component" value="Unassembled WGS sequence"/>
</dbReference>
<evidence type="ECO:0000259" key="3">
    <source>
        <dbReference type="SMART" id="SM00226"/>
    </source>
</evidence>
<feature type="domain" description="Phosphotyrosine protein phosphatase I" evidence="3">
    <location>
        <begin position="96"/>
        <end position="220"/>
    </location>
</feature>
<feature type="region of interest" description="Disordered" evidence="2">
    <location>
        <begin position="1"/>
        <end position="21"/>
    </location>
</feature>
<gene>
    <name evidence="4" type="ORF">E1262_16555</name>
</gene>
<accession>A0A4R5AE85</accession>
<dbReference type="PANTHER" id="PTHR43428">
    <property type="entry name" value="ARSENATE REDUCTASE"/>
    <property type="match status" value="1"/>
</dbReference>
<dbReference type="PANTHER" id="PTHR43428:SF1">
    <property type="entry name" value="ARSENATE REDUCTASE"/>
    <property type="match status" value="1"/>
</dbReference>
<dbReference type="EMBL" id="SMLB01000022">
    <property type="protein sequence ID" value="TDD68202.1"/>
    <property type="molecule type" value="Genomic_DNA"/>
</dbReference>
<evidence type="ECO:0000256" key="1">
    <source>
        <dbReference type="ARBA" id="ARBA00022849"/>
    </source>
</evidence>
<dbReference type="Gene3D" id="3.40.50.2300">
    <property type="match status" value="1"/>
</dbReference>
<evidence type="ECO:0000313" key="5">
    <source>
        <dbReference type="Proteomes" id="UP000295217"/>
    </source>
</evidence>
<dbReference type="GO" id="GO:0046685">
    <property type="term" value="P:response to arsenic-containing substance"/>
    <property type="evidence" value="ECO:0007669"/>
    <property type="project" value="UniProtKB-KW"/>
</dbReference>
<dbReference type="Gene3D" id="1.10.8.1060">
    <property type="entry name" value="Corynebacterium glutamicum thioredoxin-dependent arsenate reductase, N-terminal domain"/>
    <property type="match status" value="1"/>
</dbReference>
<dbReference type="OrthoDB" id="9799372at2"/>
<comment type="caution">
    <text evidence="4">The sequence shown here is derived from an EMBL/GenBank/DDBJ whole genome shotgun (WGS) entry which is preliminary data.</text>
</comment>
<proteinExistence type="predicted"/>
<evidence type="ECO:0000313" key="4">
    <source>
        <dbReference type="EMBL" id="TDD68202.1"/>
    </source>
</evidence>
<dbReference type="AlphaFoldDB" id="A0A4R5AE85"/>
<dbReference type="Pfam" id="PF01451">
    <property type="entry name" value="LMWPc"/>
    <property type="match status" value="1"/>
</dbReference>
<dbReference type="NCBIfam" id="NF046112">
    <property type="entry name" value="MSMEG_6209_Nter"/>
    <property type="match status" value="1"/>
</dbReference>
<dbReference type="InterPro" id="IPR036196">
    <property type="entry name" value="Ptyr_pPase_sf"/>
</dbReference>
<protein>
    <submittedName>
        <fullName evidence="4">Arsenate reductase ArsC</fullName>
    </submittedName>
</protein>
<feature type="compositionally biased region" description="Pro residues" evidence="2">
    <location>
        <begin position="1"/>
        <end position="12"/>
    </location>
</feature>
<dbReference type="Pfam" id="PF21234">
    <property type="entry name" value="Phosphatase-like_N"/>
    <property type="match status" value="1"/>
</dbReference>
<name>A0A4R5AE85_9ACTN</name>
<dbReference type="InterPro" id="IPR023485">
    <property type="entry name" value="Ptyr_pPase"/>
</dbReference>